<evidence type="ECO:0000313" key="5">
    <source>
        <dbReference type="Proteomes" id="UP000583101"/>
    </source>
</evidence>
<reference evidence="2 5" key="3">
    <citation type="submission" date="2020-08" db="EMBL/GenBank/DDBJ databases">
        <title>Genomic Encyclopedia of Type Strains, Phase IV (KMG-IV): sequencing the most valuable type-strain genomes for metagenomic binning, comparative biology and taxonomic classification.</title>
        <authorList>
            <person name="Goeker M."/>
        </authorList>
    </citation>
    <scope>NUCLEOTIDE SEQUENCE [LARGE SCALE GENOMIC DNA]</scope>
    <source>
        <strain evidence="2 5">DSM 100995</strain>
    </source>
</reference>
<dbReference type="AlphaFoldDB" id="A0A4Y8A8J6"/>
<comment type="caution">
    <text evidence="3">The sequence shown here is derived from an EMBL/GenBank/DDBJ whole genome shotgun (WGS) entry which is preliminary data.</text>
</comment>
<reference evidence="3" key="2">
    <citation type="submission" date="2019-03" db="EMBL/GenBank/DDBJ databases">
        <authorList>
            <person name="Yan Y.-Q."/>
            <person name="Du Z.-J."/>
        </authorList>
    </citation>
    <scope>NUCLEOTIDE SEQUENCE</scope>
    <source>
        <strain evidence="3">PP-F2FG21</strain>
    </source>
</reference>
<name>A0A4Y8A8J6_9SPHI</name>
<gene>
    <name evidence="3" type="ORF">E2R65_16895</name>
    <name evidence="2" type="ORF">GGR35_003312</name>
</gene>
<feature type="signal peptide" evidence="1">
    <location>
        <begin position="1"/>
        <end position="21"/>
    </location>
</feature>
<proteinExistence type="predicted"/>
<feature type="chain" id="PRO_5044616332" evidence="1">
    <location>
        <begin position="22"/>
        <end position="134"/>
    </location>
</feature>
<evidence type="ECO:0000256" key="1">
    <source>
        <dbReference type="SAM" id="SignalP"/>
    </source>
</evidence>
<dbReference type="Proteomes" id="UP000297248">
    <property type="component" value="Unassembled WGS sequence"/>
</dbReference>
<evidence type="ECO:0000313" key="3">
    <source>
        <dbReference type="EMBL" id="TEW64690.1"/>
    </source>
</evidence>
<dbReference type="Proteomes" id="UP000583101">
    <property type="component" value="Unassembled WGS sequence"/>
</dbReference>
<protein>
    <submittedName>
        <fullName evidence="2">Curli biogenesis system outer membrane secretion channel CsgG</fullName>
    </submittedName>
</protein>
<dbReference type="EMBL" id="JACIEG010000006">
    <property type="protein sequence ID" value="MBB3970689.1"/>
    <property type="molecule type" value="Genomic_DNA"/>
</dbReference>
<dbReference type="RefSeq" id="WP_134337663.1">
    <property type="nucleotide sequence ID" value="NZ_BMCZ01000006.1"/>
</dbReference>
<evidence type="ECO:0000313" key="4">
    <source>
        <dbReference type="Proteomes" id="UP000297248"/>
    </source>
</evidence>
<organism evidence="3 4">
    <name type="scientific">Mucilaginibacter phyllosphaerae</name>
    <dbReference type="NCBI Taxonomy" id="1812349"/>
    <lineage>
        <taxon>Bacteria</taxon>
        <taxon>Pseudomonadati</taxon>
        <taxon>Bacteroidota</taxon>
        <taxon>Sphingobacteriia</taxon>
        <taxon>Sphingobacteriales</taxon>
        <taxon>Sphingobacteriaceae</taxon>
        <taxon>Mucilaginibacter</taxon>
    </lineage>
</organism>
<reference evidence="3 4" key="1">
    <citation type="journal article" date="2016" name="Int. J. Syst. Evol. Microbiol.">
        <title>Proposal of Mucilaginibacter phyllosphaerae sp. nov. isolated from the phyllosphere of Galium album.</title>
        <authorList>
            <person name="Aydogan E.L."/>
            <person name="Busse H.J."/>
            <person name="Moser G."/>
            <person name="Muller C."/>
            <person name="Kampfer P."/>
            <person name="Glaeser S.P."/>
        </authorList>
    </citation>
    <scope>NUCLEOTIDE SEQUENCE [LARGE SCALE GENOMIC DNA]</scope>
    <source>
        <strain evidence="3 4">PP-F2FG21</strain>
    </source>
</reference>
<dbReference type="EMBL" id="SNQG01000006">
    <property type="protein sequence ID" value="TEW64690.1"/>
    <property type="molecule type" value="Genomic_DNA"/>
</dbReference>
<sequence length="134" mass="13551">MKKNLLALLVMLCSFAGAIHAQSLANVAKVTNANAADSRISKPAALVEAPAVTFAAADVSKVKEVDNTAPAVAPPPACYSYLISAAFTGGTFYYTTCGGIATSQYLDKGKTATVCAREGTVSGSGPITKGATCN</sequence>
<evidence type="ECO:0000313" key="2">
    <source>
        <dbReference type="EMBL" id="MBB3970689.1"/>
    </source>
</evidence>
<accession>A0A4Y8A8J6</accession>
<keyword evidence="1" id="KW-0732">Signal</keyword>
<keyword evidence="5" id="KW-1185">Reference proteome</keyword>
<dbReference type="OrthoDB" id="9929697at2"/>